<keyword evidence="3" id="KW-1185">Reference proteome</keyword>
<reference evidence="2" key="1">
    <citation type="journal article" date="2023" name="Mol. Phylogenet. Evol.">
        <title>Genome-scale phylogeny and comparative genomics of the fungal order Sordariales.</title>
        <authorList>
            <person name="Hensen N."/>
            <person name="Bonometti L."/>
            <person name="Westerberg I."/>
            <person name="Brannstrom I.O."/>
            <person name="Guillou S."/>
            <person name="Cros-Aarteil S."/>
            <person name="Calhoun S."/>
            <person name="Haridas S."/>
            <person name="Kuo A."/>
            <person name="Mondo S."/>
            <person name="Pangilinan J."/>
            <person name="Riley R."/>
            <person name="LaButti K."/>
            <person name="Andreopoulos B."/>
            <person name="Lipzen A."/>
            <person name="Chen C."/>
            <person name="Yan M."/>
            <person name="Daum C."/>
            <person name="Ng V."/>
            <person name="Clum A."/>
            <person name="Steindorff A."/>
            <person name="Ohm R.A."/>
            <person name="Martin F."/>
            <person name="Silar P."/>
            <person name="Natvig D.O."/>
            <person name="Lalanne C."/>
            <person name="Gautier V."/>
            <person name="Ament-Velasquez S.L."/>
            <person name="Kruys A."/>
            <person name="Hutchinson M.I."/>
            <person name="Powell A.J."/>
            <person name="Barry K."/>
            <person name="Miller A.N."/>
            <person name="Grigoriev I.V."/>
            <person name="Debuchy R."/>
            <person name="Gladieux P."/>
            <person name="Hiltunen Thoren M."/>
            <person name="Johannesson H."/>
        </authorList>
    </citation>
    <scope>NUCLEOTIDE SEQUENCE</scope>
    <source>
        <strain evidence="2">CBS 958.72</strain>
    </source>
</reference>
<dbReference type="AlphaFoldDB" id="A0AAE0TY06"/>
<dbReference type="EMBL" id="JAULSN010000001">
    <property type="protein sequence ID" value="KAK3383783.1"/>
    <property type="molecule type" value="Genomic_DNA"/>
</dbReference>
<feature type="transmembrane region" description="Helical" evidence="1">
    <location>
        <begin position="55"/>
        <end position="74"/>
    </location>
</feature>
<evidence type="ECO:0000313" key="2">
    <source>
        <dbReference type="EMBL" id="KAK3383783.1"/>
    </source>
</evidence>
<keyword evidence="1" id="KW-0472">Membrane</keyword>
<keyword evidence="1" id="KW-0812">Transmembrane</keyword>
<dbReference type="PANTHER" id="PTHR37849:SF1">
    <property type="entry name" value="YALI0E11605P"/>
    <property type="match status" value="1"/>
</dbReference>
<dbReference type="PANTHER" id="PTHR37849">
    <property type="entry name" value="YALI0E11605P"/>
    <property type="match status" value="1"/>
</dbReference>
<sequence length="117" mass="12715">MNSRILSTGARALSSATLRSAAAARTFQTSAARLDAVAAAPIPARKPVGAFRGGLFGFFFGSTLAGASVYYYALQEYKSSNELLTEDIYNLQHAVDRLSKYVGTLEEKMESLERKKK</sequence>
<dbReference type="Proteomes" id="UP001287356">
    <property type="component" value="Unassembled WGS sequence"/>
</dbReference>
<gene>
    <name evidence="2" type="ORF">B0T24DRAFT_606241</name>
</gene>
<organism evidence="2 3">
    <name type="scientific">Lasiosphaeria ovina</name>
    <dbReference type="NCBI Taxonomy" id="92902"/>
    <lineage>
        <taxon>Eukaryota</taxon>
        <taxon>Fungi</taxon>
        <taxon>Dikarya</taxon>
        <taxon>Ascomycota</taxon>
        <taxon>Pezizomycotina</taxon>
        <taxon>Sordariomycetes</taxon>
        <taxon>Sordariomycetidae</taxon>
        <taxon>Sordariales</taxon>
        <taxon>Lasiosphaeriaceae</taxon>
        <taxon>Lasiosphaeria</taxon>
    </lineage>
</organism>
<reference evidence="2" key="2">
    <citation type="submission" date="2023-06" db="EMBL/GenBank/DDBJ databases">
        <authorList>
            <consortium name="Lawrence Berkeley National Laboratory"/>
            <person name="Haridas S."/>
            <person name="Hensen N."/>
            <person name="Bonometti L."/>
            <person name="Westerberg I."/>
            <person name="Brannstrom I.O."/>
            <person name="Guillou S."/>
            <person name="Cros-Aarteil S."/>
            <person name="Calhoun S."/>
            <person name="Kuo A."/>
            <person name="Mondo S."/>
            <person name="Pangilinan J."/>
            <person name="Riley R."/>
            <person name="Labutti K."/>
            <person name="Andreopoulos B."/>
            <person name="Lipzen A."/>
            <person name="Chen C."/>
            <person name="Yanf M."/>
            <person name="Daum C."/>
            <person name="Ng V."/>
            <person name="Clum A."/>
            <person name="Steindorff A."/>
            <person name="Ohm R."/>
            <person name="Martin F."/>
            <person name="Silar P."/>
            <person name="Natvig D."/>
            <person name="Lalanne C."/>
            <person name="Gautier V."/>
            <person name="Ament-Velasquez S.L."/>
            <person name="Kruys A."/>
            <person name="Hutchinson M.I."/>
            <person name="Powell A.J."/>
            <person name="Barry K."/>
            <person name="Miller A.N."/>
            <person name="Grigoriev I.V."/>
            <person name="Debuchy R."/>
            <person name="Gladieux P."/>
            <person name="Thoren M.H."/>
            <person name="Johannesson H."/>
        </authorList>
    </citation>
    <scope>NUCLEOTIDE SEQUENCE</scope>
    <source>
        <strain evidence="2">CBS 958.72</strain>
    </source>
</reference>
<name>A0AAE0TY06_9PEZI</name>
<evidence type="ECO:0000313" key="3">
    <source>
        <dbReference type="Proteomes" id="UP001287356"/>
    </source>
</evidence>
<protein>
    <submittedName>
        <fullName evidence="2">Uncharacterized protein</fullName>
    </submittedName>
</protein>
<keyword evidence="1" id="KW-1133">Transmembrane helix</keyword>
<comment type="caution">
    <text evidence="2">The sequence shown here is derived from an EMBL/GenBank/DDBJ whole genome shotgun (WGS) entry which is preliminary data.</text>
</comment>
<evidence type="ECO:0000256" key="1">
    <source>
        <dbReference type="SAM" id="Phobius"/>
    </source>
</evidence>
<proteinExistence type="predicted"/>
<accession>A0AAE0TY06</accession>